<dbReference type="Proteomes" id="UP000594638">
    <property type="component" value="Unassembled WGS sequence"/>
</dbReference>
<comment type="caution">
    <text evidence="2">The sequence shown here is derived from an EMBL/GenBank/DDBJ whole genome shotgun (WGS) entry which is preliminary data.</text>
</comment>
<reference evidence="2 3" key="1">
    <citation type="submission" date="2019-12" db="EMBL/GenBank/DDBJ databases">
        <authorList>
            <person name="Alioto T."/>
            <person name="Alioto T."/>
            <person name="Gomez Garrido J."/>
        </authorList>
    </citation>
    <scope>NUCLEOTIDE SEQUENCE [LARGE SCALE GENOMIC DNA]</scope>
</reference>
<dbReference type="Gramene" id="OE9A066165T1">
    <property type="protein sequence ID" value="OE9A066165C1"/>
    <property type="gene ID" value="OE9A066165"/>
</dbReference>
<dbReference type="AlphaFoldDB" id="A0A8S0UQ28"/>
<evidence type="ECO:0000259" key="1">
    <source>
        <dbReference type="Pfam" id="PF25895"/>
    </source>
</evidence>
<dbReference type="Pfam" id="PF25895">
    <property type="entry name" value="WHD_plant_disease"/>
    <property type="match status" value="1"/>
</dbReference>
<name>A0A8S0UQ28_OLEEU</name>
<gene>
    <name evidence="2" type="ORF">OLEA9_A066165</name>
</gene>
<accession>A0A8S0UQ28</accession>
<protein>
    <submittedName>
        <fullName evidence="2">TIR domain, NB-ARC domain containing</fullName>
    </submittedName>
</protein>
<keyword evidence="3" id="KW-1185">Reference proteome</keyword>
<organism evidence="2 3">
    <name type="scientific">Olea europaea subsp. europaea</name>
    <dbReference type="NCBI Taxonomy" id="158383"/>
    <lineage>
        <taxon>Eukaryota</taxon>
        <taxon>Viridiplantae</taxon>
        <taxon>Streptophyta</taxon>
        <taxon>Embryophyta</taxon>
        <taxon>Tracheophyta</taxon>
        <taxon>Spermatophyta</taxon>
        <taxon>Magnoliopsida</taxon>
        <taxon>eudicotyledons</taxon>
        <taxon>Gunneridae</taxon>
        <taxon>Pentapetalae</taxon>
        <taxon>asterids</taxon>
        <taxon>lamiids</taxon>
        <taxon>Lamiales</taxon>
        <taxon>Oleaceae</taxon>
        <taxon>Oleeae</taxon>
        <taxon>Olea</taxon>
    </lineage>
</organism>
<evidence type="ECO:0000313" key="3">
    <source>
        <dbReference type="Proteomes" id="UP000594638"/>
    </source>
</evidence>
<evidence type="ECO:0000313" key="2">
    <source>
        <dbReference type="EMBL" id="CAA3020054.1"/>
    </source>
</evidence>
<dbReference type="InterPro" id="IPR058874">
    <property type="entry name" value="WHD_plant"/>
</dbReference>
<proteinExistence type="predicted"/>
<dbReference type="EMBL" id="CACTIH010009033">
    <property type="protein sequence ID" value="CAA3020054.1"/>
    <property type="molecule type" value="Genomic_DNA"/>
</dbReference>
<sequence>MKVLSFCAAVLHQTKGVRNLLAFRMLQAGAWFAPAPIPANLLTAVANNIPSTGNKLRKWTKRLKLNFCRSVCFASQIWMSEEDPALLLVKLGLARKSNREPGCWIQFHPIAQTFAKRKDGLVAAKATVQGIRKTGNPLAKSDHLWASAFLVFGFKSEPPLVQLKPIDTVLFIRKQLCL</sequence>
<feature type="domain" description="Plant disease resistance WDH" evidence="1">
    <location>
        <begin position="11"/>
        <end position="126"/>
    </location>
</feature>